<sequence length="113" mass="12386">MIIVVPFDKNNQAQGPQKGSYNFKQVVGFHYFLQALSDEAVHVKGEIVDVEAEKELISLKAQKESITDQLTIDALEFPLPLASLGYVNLSDGTIGGIGTVTSMMMLRKIIKGF</sequence>
<organism evidence="4 5">
    <name type="scientific">Zancudomyces culisetae</name>
    <name type="common">Gut fungus</name>
    <name type="synonym">Smittium culisetae</name>
    <dbReference type="NCBI Taxonomy" id="1213189"/>
    <lineage>
        <taxon>Eukaryota</taxon>
        <taxon>Fungi</taxon>
        <taxon>Fungi incertae sedis</taxon>
        <taxon>Zoopagomycota</taxon>
        <taxon>Kickxellomycotina</taxon>
        <taxon>Harpellomycetes</taxon>
        <taxon>Harpellales</taxon>
        <taxon>Legeriomycetaceae</taxon>
        <taxon>Zancudomyces</taxon>
    </lineage>
</organism>
<evidence type="ECO:0000313" key="5">
    <source>
        <dbReference type="Proteomes" id="UP000188320"/>
    </source>
</evidence>
<evidence type="ECO:0000313" key="4">
    <source>
        <dbReference type="EMBL" id="OMH81433.1"/>
    </source>
</evidence>
<protein>
    <submittedName>
        <fullName evidence="4">Uncharacterized protein</fullName>
    </submittedName>
</protein>
<reference evidence="5" key="1">
    <citation type="submission" date="2017-01" db="EMBL/GenBank/DDBJ databases">
        <authorList>
            <person name="Wang Y."/>
            <person name="White M."/>
            <person name="Kvist S."/>
            <person name="Moncalvo J.-M."/>
        </authorList>
    </citation>
    <scope>NUCLEOTIDE SEQUENCE [LARGE SCALE GENOMIC DNA]</scope>
    <source>
        <strain evidence="5">COL-18-3</strain>
    </source>
</reference>
<dbReference type="AlphaFoldDB" id="A0A1R1PKI1"/>
<dbReference type="GO" id="GO:0005778">
    <property type="term" value="C:peroxisomal membrane"/>
    <property type="evidence" value="ECO:0007669"/>
    <property type="project" value="UniProtKB-SubCell"/>
</dbReference>
<keyword evidence="5" id="KW-1185">Reference proteome</keyword>
<evidence type="ECO:0000256" key="1">
    <source>
        <dbReference type="ARBA" id="ARBA00023136"/>
    </source>
</evidence>
<proteinExistence type="predicted"/>
<dbReference type="GO" id="GO:0016559">
    <property type="term" value="P:peroxisome fission"/>
    <property type="evidence" value="ECO:0007669"/>
    <property type="project" value="InterPro"/>
</dbReference>
<dbReference type="InterPro" id="IPR008733">
    <property type="entry name" value="PEX11"/>
</dbReference>
<dbReference type="Pfam" id="PF05648">
    <property type="entry name" value="PEX11"/>
    <property type="match status" value="1"/>
</dbReference>
<keyword evidence="2" id="KW-0576">Peroxisome</keyword>
<dbReference type="OrthoDB" id="411017at2759"/>
<comment type="subcellular location">
    <subcellularLocation>
        <location evidence="3">Peroxisome membrane</location>
    </subcellularLocation>
</comment>
<evidence type="ECO:0000256" key="3">
    <source>
        <dbReference type="ARBA" id="ARBA00046271"/>
    </source>
</evidence>
<dbReference type="EMBL" id="LSSK01000900">
    <property type="protein sequence ID" value="OMH81433.1"/>
    <property type="molecule type" value="Genomic_DNA"/>
</dbReference>
<gene>
    <name evidence="4" type="ORF">AX774_g5109</name>
</gene>
<dbReference type="Proteomes" id="UP000188320">
    <property type="component" value="Unassembled WGS sequence"/>
</dbReference>
<accession>A0A1R1PKI1</accession>
<evidence type="ECO:0000256" key="2">
    <source>
        <dbReference type="ARBA" id="ARBA00023140"/>
    </source>
</evidence>
<name>A0A1R1PKI1_ZANCU</name>
<comment type="caution">
    <text evidence="4">The sequence shown here is derived from an EMBL/GenBank/DDBJ whole genome shotgun (WGS) entry which is preliminary data.</text>
</comment>
<keyword evidence="1" id="KW-0472">Membrane</keyword>